<comment type="caution">
    <text evidence="2">The sequence shown here is derived from an EMBL/GenBank/DDBJ whole genome shotgun (WGS) entry which is preliminary data.</text>
</comment>
<keyword evidence="3" id="KW-1185">Reference proteome</keyword>
<proteinExistence type="predicted"/>
<reference evidence="2" key="1">
    <citation type="journal article" date="2023" name="Mol. Phylogenet. Evol.">
        <title>Genome-scale phylogeny and comparative genomics of the fungal order Sordariales.</title>
        <authorList>
            <person name="Hensen N."/>
            <person name="Bonometti L."/>
            <person name="Westerberg I."/>
            <person name="Brannstrom I.O."/>
            <person name="Guillou S."/>
            <person name="Cros-Aarteil S."/>
            <person name="Calhoun S."/>
            <person name="Haridas S."/>
            <person name="Kuo A."/>
            <person name="Mondo S."/>
            <person name="Pangilinan J."/>
            <person name="Riley R."/>
            <person name="LaButti K."/>
            <person name="Andreopoulos B."/>
            <person name="Lipzen A."/>
            <person name="Chen C."/>
            <person name="Yan M."/>
            <person name="Daum C."/>
            <person name="Ng V."/>
            <person name="Clum A."/>
            <person name="Steindorff A."/>
            <person name="Ohm R.A."/>
            <person name="Martin F."/>
            <person name="Silar P."/>
            <person name="Natvig D.O."/>
            <person name="Lalanne C."/>
            <person name="Gautier V."/>
            <person name="Ament-Velasquez S.L."/>
            <person name="Kruys A."/>
            <person name="Hutchinson M.I."/>
            <person name="Powell A.J."/>
            <person name="Barry K."/>
            <person name="Miller A.N."/>
            <person name="Grigoriev I.V."/>
            <person name="Debuchy R."/>
            <person name="Gladieux P."/>
            <person name="Hiltunen Thoren M."/>
            <person name="Johannesson H."/>
        </authorList>
    </citation>
    <scope>NUCLEOTIDE SEQUENCE</scope>
    <source>
        <strain evidence="2">CBS 359.72</strain>
    </source>
</reference>
<dbReference type="PANTHER" id="PTHR47657:SF7">
    <property type="entry name" value="STEROL REGULATORY ELEMENT-BINDING PROTEIN ECM22"/>
    <property type="match status" value="1"/>
</dbReference>
<accession>A0AAN7CSE1</accession>
<dbReference type="PANTHER" id="PTHR47657">
    <property type="entry name" value="STEROL REGULATORY ELEMENT-BINDING PROTEIN ECM22"/>
    <property type="match status" value="1"/>
</dbReference>
<organism evidence="2 3">
    <name type="scientific">Corynascus novoguineensis</name>
    <dbReference type="NCBI Taxonomy" id="1126955"/>
    <lineage>
        <taxon>Eukaryota</taxon>
        <taxon>Fungi</taxon>
        <taxon>Dikarya</taxon>
        <taxon>Ascomycota</taxon>
        <taxon>Pezizomycotina</taxon>
        <taxon>Sordariomycetes</taxon>
        <taxon>Sordariomycetidae</taxon>
        <taxon>Sordariales</taxon>
        <taxon>Chaetomiaceae</taxon>
        <taxon>Corynascus</taxon>
    </lineage>
</organism>
<dbReference type="InterPro" id="IPR052400">
    <property type="entry name" value="Zn2-C6_fungal_TF"/>
</dbReference>
<dbReference type="AlphaFoldDB" id="A0AAN7CSE1"/>
<name>A0AAN7CSE1_9PEZI</name>
<reference evidence="2" key="2">
    <citation type="submission" date="2023-05" db="EMBL/GenBank/DDBJ databases">
        <authorList>
            <consortium name="Lawrence Berkeley National Laboratory"/>
            <person name="Steindorff A."/>
            <person name="Hensen N."/>
            <person name="Bonometti L."/>
            <person name="Westerberg I."/>
            <person name="Brannstrom I.O."/>
            <person name="Guillou S."/>
            <person name="Cros-Aarteil S."/>
            <person name="Calhoun S."/>
            <person name="Haridas S."/>
            <person name="Kuo A."/>
            <person name="Mondo S."/>
            <person name="Pangilinan J."/>
            <person name="Riley R."/>
            <person name="Labutti K."/>
            <person name="Andreopoulos B."/>
            <person name="Lipzen A."/>
            <person name="Chen C."/>
            <person name="Yanf M."/>
            <person name="Daum C."/>
            <person name="Ng V."/>
            <person name="Clum A."/>
            <person name="Ohm R."/>
            <person name="Martin F."/>
            <person name="Silar P."/>
            <person name="Natvig D."/>
            <person name="Lalanne C."/>
            <person name="Gautier V."/>
            <person name="Ament-Velasquez S.L."/>
            <person name="Kruys A."/>
            <person name="Hutchinson M.I."/>
            <person name="Powell A.J."/>
            <person name="Barry K."/>
            <person name="Miller A.N."/>
            <person name="Grigoriev I.V."/>
            <person name="Debuchy R."/>
            <person name="Gladieux P."/>
            <person name="Thoren M.H."/>
            <person name="Johannesson H."/>
        </authorList>
    </citation>
    <scope>NUCLEOTIDE SEQUENCE</scope>
    <source>
        <strain evidence="2">CBS 359.72</strain>
    </source>
</reference>
<evidence type="ECO:0000313" key="3">
    <source>
        <dbReference type="Proteomes" id="UP001303647"/>
    </source>
</evidence>
<dbReference type="EMBL" id="MU857653">
    <property type="protein sequence ID" value="KAK4247464.1"/>
    <property type="molecule type" value="Genomic_DNA"/>
</dbReference>
<protein>
    <submittedName>
        <fullName evidence="2">Uncharacterized protein</fullName>
    </submittedName>
</protein>
<evidence type="ECO:0000313" key="2">
    <source>
        <dbReference type="EMBL" id="KAK4247464.1"/>
    </source>
</evidence>
<dbReference type="GO" id="GO:0000981">
    <property type="term" value="F:DNA-binding transcription factor activity, RNA polymerase II-specific"/>
    <property type="evidence" value="ECO:0007669"/>
    <property type="project" value="TreeGrafter"/>
</dbReference>
<feature type="region of interest" description="Disordered" evidence="1">
    <location>
        <begin position="1"/>
        <end position="39"/>
    </location>
</feature>
<dbReference type="Proteomes" id="UP001303647">
    <property type="component" value="Unassembled WGS sequence"/>
</dbReference>
<evidence type="ECO:0000256" key="1">
    <source>
        <dbReference type="SAM" id="MobiDB-lite"/>
    </source>
</evidence>
<gene>
    <name evidence="2" type="ORF">C7999DRAFT_14493</name>
</gene>
<sequence>MSHLVPTPESPVSAPPDQQPDLTPTTPASLGSSLPKPYIHQPRGYATIGRRTHKKSRTGCLTCKTRKIKGGSLPLLELELLHNFTTKTYTTLTADSCLWDFWRDDVVQLGLSEDYIMRAVLAVSALHLAYHRPDRRDFYVEEGIILHQKASRSAMRVMASDGIDKDRAASLFIFSMLTMFFGKCSYQLIYPPPTSRPLLAPLRVRIHAAVSDPDLLRTYAHALDELELALVGVRADPAAPRDVLDAMVWLWVVSDELLPLLRGAAAHERKTTVHQEAVAVFAHFGLLLRHHESHWWLQGWGDHVIRRASEILDEEHRTWIEWPLREMAQMRWHGAVDGGRQAPSS</sequence>